<proteinExistence type="predicted"/>
<dbReference type="RefSeq" id="WP_013190734.1">
    <property type="nucleotide sequence ID" value="NC_014248.1"/>
</dbReference>
<keyword evidence="3" id="KW-1185">Reference proteome</keyword>
<dbReference type="GO" id="GO:0016787">
    <property type="term" value="F:hydrolase activity"/>
    <property type="evidence" value="ECO:0007669"/>
    <property type="project" value="UniProtKB-KW"/>
</dbReference>
<evidence type="ECO:0000259" key="1">
    <source>
        <dbReference type="PROSITE" id="PS51462"/>
    </source>
</evidence>
<feature type="domain" description="Nudix hydrolase" evidence="1">
    <location>
        <begin position="4"/>
        <end position="132"/>
    </location>
</feature>
<dbReference type="Gene3D" id="3.90.79.10">
    <property type="entry name" value="Nucleoside Triphosphate Pyrophosphohydrolase"/>
    <property type="match status" value="1"/>
</dbReference>
<dbReference type="InterPro" id="IPR000086">
    <property type="entry name" value="NUDIX_hydrolase_dom"/>
</dbReference>
<reference evidence="2 3" key="1">
    <citation type="journal article" date="2010" name="PLoS ONE">
        <title>Genome erosion in a nitrogen-fixing vertically transmitted endosymbiotic multicellular cyanobacterium.</title>
        <authorList>
            <person name="Ran L."/>
            <person name="Larsson J."/>
            <person name="Vigil-Stenman T."/>
            <person name="Nylander J.A."/>
            <person name="Ininbergs K."/>
            <person name="Zheng W.W."/>
            <person name="Lapidus A."/>
            <person name="Lowry S."/>
            <person name="Haselkorn R."/>
            <person name="Bergman B."/>
        </authorList>
    </citation>
    <scope>NUCLEOTIDE SEQUENCE [LARGE SCALE GENOMIC DNA]</scope>
    <source>
        <strain evidence="2 3">0708</strain>
    </source>
</reference>
<dbReference type="HOGENOM" id="CLU_037162_21_1_3"/>
<sequence>MNNPIEEVAIAILYQNNKFLMQLRDNFPHIVHPVCWGLFGGHLEPGETPETPLMRDVIEEINYELPSFSKFGMYADENIIPHVFQAPLLVGLDQLVLNKGWDMVLLRPEDIFQSSYYSVIAEEVRPLGITHQ</sequence>
<dbReference type="CDD" id="cd18882">
    <property type="entry name" value="NUDIX_Hydrolase"/>
    <property type="match status" value="1"/>
</dbReference>
<evidence type="ECO:0000313" key="2">
    <source>
        <dbReference type="EMBL" id="ADI63716.1"/>
    </source>
</evidence>
<dbReference type="SUPFAM" id="SSF55811">
    <property type="entry name" value="Nudix"/>
    <property type="match status" value="1"/>
</dbReference>
<name>D7E4F8_NOSA0</name>
<dbReference type="Proteomes" id="UP000001511">
    <property type="component" value="Chromosome"/>
</dbReference>
<protein>
    <submittedName>
        <fullName evidence="2">NUDIX hydrolase</fullName>
    </submittedName>
</protein>
<evidence type="ECO:0000313" key="3">
    <source>
        <dbReference type="Proteomes" id="UP000001511"/>
    </source>
</evidence>
<dbReference type="PROSITE" id="PS51462">
    <property type="entry name" value="NUDIX"/>
    <property type="match status" value="1"/>
</dbReference>
<gene>
    <name evidence="2" type="ordered locus">Aazo_1508</name>
</gene>
<dbReference type="AlphaFoldDB" id="D7E4F8"/>
<dbReference type="KEGG" id="naz:Aazo_1508"/>
<keyword evidence="2" id="KW-0378">Hydrolase</keyword>
<dbReference type="STRING" id="551115.Aazo_1508"/>
<organism evidence="2 3">
    <name type="scientific">Nostoc azollae (strain 0708)</name>
    <name type="common">Anabaena azollae (strain 0708)</name>
    <dbReference type="NCBI Taxonomy" id="551115"/>
    <lineage>
        <taxon>Bacteria</taxon>
        <taxon>Bacillati</taxon>
        <taxon>Cyanobacteriota</taxon>
        <taxon>Cyanophyceae</taxon>
        <taxon>Nostocales</taxon>
        <taxon>Nostocaceae</taxon>
        <taxon>Trichormus</taxon>
    </lineage>
</organism>
<dbReference type="Pfam" id="PF00293">
    <property type="entry name" value="NUDIX"/>
    <property type="match status" value="1"/>
</dbReference>
<dbReference type="InterPro" id="IPR015797">
    <property type="entry name" value="NUDIX_hydrolase-like_dom_sf"/>
</dbReference>
<accession>D7E4F8</accession>
<dbReference type="OrthoDB" id="161692at2"/>
<dbReference type="EMBL" id="CP002059">
    <property type="protein sequence ID" value="ADI63716.1"/>
    <property type="molecule type" value="Genomic_DNA"/>
</dbReference>
<dbReference type="eggNOG" id="COG1051">
    <property type="taxonomic scope" value="Bacteria"/>
</dbReference>